<dbReference type="PANTHER" id="PTHR16950">
    <property type="entry name" value="ZINC TRANSPORTER SLC39A7 HISTIDINE-RICH MEMBRANE PROTEIN KE4"/>
    <property type="match status" value="1"/>
</dbReference>
<evidence type="ECO:0000256" key="4">
    <source>
        <dbReference type="ARBA" id="ARBA00023136"/>
    </source>
</evidence>
<dbReference type="InterPro" id="IPR003689">
    <property type="entry name" value="ZIP"/>
</dbReference>
<dbReference type="PANTHER" id="PTHR16950:SF16">
    <property type="entry name" value="ZINC TRANSPORTER ZIP13"/>
    <property type="match status" value="1"/>
</dbReference>
<comment type="subcellular location">
    <subcellularLocation>
        <location evidence="1">Membrane</location>
        <topology evidence="1">Multi-pass membrane protein</topology>
    </subcellularLocation>
</comment>
<gene>
    <name evidence="7" type="primary">YKE4</name>
    <name evidence="7" type="ORF">FIM1_2538</name>
</gene>
<feature type="compositionally biased region" description="Basic and acidic residues" evidence="5">
    <location>
        <begin position="167"/>
        <end position="187"/>
    </location>
</feature>
<feature type="region of interest" description="Disordered" evidence="5">
    <location>
        <begin position="149"/>
        <end position="189"/>
    </location>
</feature>
<keyword evidence="2 6" id="KW-0812">Transmembrane</keyword>
<evidence type="ECO:0000256" key="3">
    <source>
        <dbReference type="ARBA" id="ARBA00022989"/>
    </source>
</evidence>
<organism evidence="7 8">
    <name type="scientific">Kluyveromyces marxianus</name>
    <name type="common">Yeast</name>
    <name type="synonym">Candida kefyr</name>
    <dbReference type="NCBI Taxonomy" id="4911"/>
    <lineage>
        <taxon>Eukaryota</taxon>
        <taxon>Fungi</taxon>
        <taxon>Dikarya</taxon>
        <taxon>Ascomycota</taxon>
        <taxon>Saccharomycotina</taxon>
        <taxon>Saccharomycetes</taxon>
        <taxon>Saccharomycetales</taxon>
        <taxon>Saccharomycetaceae</taxon>
        <taxon>Kluyveromyces</taxon>
    </lineage>
</organism>
<dbReference type="Pfam" id="PF02535">
    <property type="entry name" value="Zip"/>
    <property type="match status" value="1"/>
</dbReference>
<keyword evidence="3 6" id="KW-1133">Transmembrane helix</keyword>
<protein>
    <submittedName>
        <fullName evidence="7">Zinc transporter YKE4</fullName>
    </submittedName>
</protein>
<evidence type="ECO:0000256" key="2">
    <source>
        <dbReference type="ARBA" id="ARBA00022692"/>
    </source>
</evidence>
<evidence type="ECO:0000256" key="6">
    <source>
        <dbReference type="SAM" id="Phobius"/>
    </source>
</evidence>
<proteinExistence type="predicted"/>
<dbReference type="EMBL" id="CP015057">
    <property type="protein sequence ID" value="QGN15842.1"/>
    <property type="molecule type" value="Genomic_DNA"/>
</dbReference>
<feature type="compositionally biased region" description="Basic residues" evidence="5">
    <location>
        <begin position="150"/>
        <end position="166"/>
    </location>
</feature>
<dbReference type="Proteomes" id="UP000422736">
    <property type="component" value="Chromosome 4"/>
</dbReference>
<feature type="transmembrane region" description="Helical" evidence="6">
    <location>
        <begin position="63"/>
        <end position="83"/>
    </location>
</feature>
<sequence>MSILSDVFIGAIGLIGGVDAHHSHSHGKDGHFHSHGNGHGHFHSQYTQLVQAAFPFGARYNSVLASVYLGLLPCLLVMVLPGFQRGGTRMVRMMVPFAMGGILGDVLLHVVPELYGHGEESDLRVGYGIFGGIVAFMVMDKMMRVLGGHSHGHGHGHGHSHSHSHSHASENEKEKEQEDEKKEEKTSLRASTYLNMVSESIHKAMDGLTLASSFYASKHAGSMTFVALALHEVPHELGDFAVKMSSGMSFGQAVRSEMVTCLGSLAGTAIGCMLNEAGGTAGASSSASGTATASGAWSSLVSAMSCGGFIYTSTVGVIPELLGEAGGPDQAGVLETVVQIACAFLGFHVAASMH</sequence>
<name>A0ABX6EUZ3_KLUMA</name>
<keyword evidence="8" id="KW-1185">Reference proteome</keyword>
<evidence type="ECO:0000256" key="5">
    <source>
        <dbReference type="SAM" id="MobiDB-lite"/>
    </source>
</evidence>
<keyword evidence="4 6" id="KW-0472">Membrane</keyword>
<reference evidence="7 8" key="1">
    <citation type="submission" date="2016-03" db="EMBL/GenBank/DDBJ databases">
        <title>How can Kluyveromyces marxianus grow so fast - potential evolutionary course in Saccharomyces Complex revealed by comparative genomics.</title>
        <authorList>
            <person name="Mo W."/>
            <person name="Lu W."/>
            <person name="Yang X."/>
            <person name="Qi J."/>
            <person name="Lv H."/>
        </authorList>
    </citation>
    <scope>NUCLEOTIDE SEQUENCE [LARGE SCALE GENOMIC DNA]</scope>
    <source>
        <strain evidence="7 8">FIM1</strain>
    </source>
</reference>
<accession>A0ABX6EUZ3</accession>
<evidence type="ECO:0000313" key="7">
    <source>
        <dbReference type="EMBL" id="QGN15842.1"/>
    </source>
</evidence>
<evidence type="ECO:0000256" key="1">
    <source>
        <dbReference type="ARBA" id="ARBA00004141"/>
    </source>
</evidence>
<evidence type="ECO:0000313" key="8">
    <source>
        <dbReference type="Proteomes" id="UP000422736"/>
    </source>
</evidence>